<comment type="caution">
    <text evidence="1">The sequence shown here is derived from an EMBL/GenBank/DDBJ whole genome shotgun (WGS) entry which is preliminary data.</text>
</comment>
<dbReference type="EMBL" id="MLJW01000080">
    <property type="protein sequence ID" value="OIR01844.1"/>
    <property type="molecule type" value="Genomic_DNA"/>
</dbReference>
<gene>
    <name evidence="1" type="ORF">GALL_161460</name>
</gene>
<name>A0A1J5SJF2_9ZZZZ</name>
<reference evidence="1" key="1">
    <citation type="submission" date="2016-10" db="EMBL/GenBank/DDBJ databases">
        <title>Sequence of Gallionella enrichment culture.</title>
        <authorList>
            <person name="Poehlein A."/>
            <person name="Muehling M."/>
            <person name="Daniel R."/>
        </authorList>
    </citation>
    <scope>NUCLEOTIDE SEQUENCE</scope>
</reference>
<organism evidence="1">
    <name type="scientific">mine drainage metagenome</name>
    <dbReference type="NCBI Taxonomy" id="410659"/>
    <lineage>
        <taxon>unclassified sequences</taxon>
        <taxon>metagenomes</taxon>
        <taxon>ecological metagenomes</taxon>
    </lineage>
</organism>
<dbReference type="AlphaFoldDB" id="A0A1J5SJF2"/>
<proteinExistence type="predicted"/>
<accession>A0A1J5SJF2</accession>
<evidence type="ECO:0000313" key="1">
    <source>
        <dbReference type="EMBL" id="OIR01844.1"/>
    </source>
</evidence>
<protein>
    <submittedName>
        <fullName evidence="1">Uncharacterized protein</fullName>
    </submittedName>
</protein>
<sequence length="47" mass="5227">MTTVLVGSNGWFGSDFMISYGVSKSSYLIVLFYLTESSGREDLLQRA</sequence>